<accession>A0ABV9YXD0</accession>
<sequence length="426" mass="46607">MCRDAFAETIPATNSDFLKSLKSIPLNPDASWYLSLGGQQRLRFESIEHPIFGLGSPSSNDYLLLRTFLSADVHFGSNLRTFLELASGSAPGWDGDAPPTQDDDIDVLQGFAEATAPLGDANLGIRGGRQEMSFGSSRLVSVRESPNIRRSFDGLRAFYTADKDVRVDAFVVRPVAPETGAFDDKADLAQTFWGLYSTFDIGATGIDFYYLGLERDEARFAVGVADENRQTFGVRIFGSQAGFDWNVEAAFQFGSFGGDGIRAWTVSSNLGYQFMGLPLTPRLGLNADAISGDHDASDGRLETFNPLFPKLPYFSEANLAAPANLLDLQPNLTLWFRSDLTLEVGWNPLWKQAEADAFYAPPLVPVANTGGDGRFIGQQVSATLSWDVDEHLNLTGTYVHFEPGDRLSQVGGRSGDFVGLWAQWTF</sequence>
<proteinExistence type="predicted"/>
<dbReference type="EMBL" id="JBHSJF010000004">
    <property type="protein sequence ID" value="MFC5067276.1"/>
    <property type="molecule type" value="Genomic_DNA"/>
</dbReference>
<protein>
    <submittedName>
        <fullName evidence="2">Alginate export family protein</fullName>
    </submittedName>
</protein>
<dbReference type="Proteomes" id="UP001595796">
    <property type="component" value="Unassembled WGS sequence"/>
</dbReference>
<reference evidence="3" key="1">
    <citation type="journal article" date="2019" name="Int. J. Syst. Evol. Microbiol.">
        <title>The Global Catalogue of Microorganisms (GCM) 10K type strain sequencing project: providing services to taxonomists for standard genome sequencing and annotation.</title>
        <authorList>
            <consortium name="The Broad Institute Genomics Platform"/>
            <consortium name="The Broad Institute Genome Sequencing Center for Infectious Disease"/>
            <person name="Wu L."/>
            <person name="Ma J."/>
        </authorList>
    </citation>
    <scope>NUCLEOTIDE SEQUENCE [LARGE SCALE GENOMIC DNA]</scope>
    <source>
        <strain evidence="3">CGMCC 1.16444</strain>
    </source>
</reference>
<comment type="caution">
    <text evidence="2">The sequence shown here is derived from an EMBL/GenBank/DDBJ whole genome shotgun (WGS) entry which is preliminary data.</text>
</comment>
<name>A0ABV9YXD0_9HYPH</name>
<evidence type="ECO:0000313" key="2">
    <source>
        <dbReference type="EMBL" id="MFC5067276.1"/>
    </source>
</evidence>
<evidence type="ECO:0000313" key="3">
    <source>
        <dbReference type="Proteomes" id="UP001595796"/>
    </source>
</evidence>
<dbReference type="Gene3D" id="2.40.160.100">
    <property type="match status" value="1"/>
</dbReference>
<dbReference type="InterPro" id="IPR025388">
    <property type="entry name" value="Alginate_export_dom"/>
</dbReference>
<keyword evidence="3" id="KW-1185">Reference proteome</keyword>
<feature type="domain" description="Alginate export" evidence="1">
    <location>
        <begin position="33"/>
        <end position="418"/>
    </location>
</feature>
<evidence type="ECO:0000259" key="1">
    <source>
        <dbReference type="Pfam" id="PF13372"/>
    </source>
</evidence>
<dbReference type="RefSeq" id="WP_379769645.1">
    <property type="nucleotide sequence ID" value="NZ_JBHSJF010000004.1"/>
</dbReference>
<dbReference type="InterPro" id="IPR053728">
    <property type="entry name" value="Alginate_Permeability_Chnl"/>
</dbReference>
<organism evidence="2 3">
    <name type="scientific">Flaviflagellibacter deserti</name>
    <dbReference type="NCBI Taxonomy" id="2267266"/>
    <lineage>
        <taxon>Bacteria</taxon>
        <taxon>Pseudomonadati</taxon>
        <taxon>Pseudomonadota</taxon>
        <taxon>Alphaproteobacteria</taxon>
        <taxon>Hyphomicrobiales</taxon>
        <taxon>Flaviflagellibacter</taxon>
    </lineage>
</organism>
<gene>
    <name evidence="2" type="ORF">ACFPFW_04510</name>
</gene>
<dbReference type="Pfam" id="PF13372">
    <property type="entry name" value="Alginate_exp"/>
    <property type="match status" value="1"/>
</dbReference>